<evidence type="ECO:0000256" key="1">
    <source>
        <dbReference type="ARBA" id="ARBA00004613"/>
    </source>
</evidence>
<dbReference type="PANTHER" id="PTHR38340">
    <property type="entry name" value="S-LAYER PROTEIN"/>
    <property type="match status" value="1"/>
</dbReference>
<dbReference type="RefSeq" id="WP_179661142.1">
    <property type="nucleotide sequence ID" value="NZ_JACBZR010000001.1"/>
</dbReference>
<dbReference type="GO" id="GO:0005576">
    <property type="term" value="C:extracellular region"/>
    <property type="evidence" value="ECO:0007669"/>
    <property type="project" value="UniProtKB-SubCell"/>
</dbReference>
<dbReference type="Pfam" id="PF14891">
    <property type="entry name" value="Peptidase_M91"/>
    <property type="match status" value="1"/>
</dbReference>
<comment type="caution">
    <text evidence="4">The sequence shown here is derived from an EMBL/GenBank/DDBJ whole genome shotgun (WGS) entry which is preliminary data.</text>
</comment>
<dbReference type="GO" id="GO:0005509">
    <property type="term" value="F:calcium ion binding"/>
    <property type="evidence" value="ECO:0007669"/>
    <property type="project" value="InterPro"/>
</dbReference>
<evidence type="ECO:0000256" key="2">
    <source>
        <dbReference type="ARBA" id="ARBA00022525"/>
    </source>
</evidence>
<evidence type="ECO:0000256" key="3">
    <source>
        <dbReference type="SAM" id="MobiDB-lite"/>
    </source>
</evidence>
<dbReference type="EMBL" id="JACBZR010000001">
    <property type="protein sequence ID" value="NYI81031.1"/>
    <property type="molecule type" value="Genomic_DNA"/>
</dbReference>
<organism evidence="4 5">
    <name type="scientific">Nocardioides panzhihuensis</name>
    <dbReference type="NCBI Taxonomy" id="860243"/>
    <lineage>
        <taxon>Bacteria</taxon>
        <taxon>Bacillati</taxon>
        <taxon>Actinomycetota</taxon>
        <taxon>Actinomycetes</taxon>
        <taxon>Propionibacteriales</taxon>
        <taxon>Nocardioidaceae</taxon>
        <taxon>Nocardioides</taxon>
    </lineage>
</organism>
<dbReference type="InterPro" id="IPR001343">
    <property type="entry name" value="Hemolysn_Ca-bd"/>
</dbReference>
<reference evidence="4 5" key="1">
    <citation type="submission" date="2020-07" db="EMBL/GenBank/DDBJ databases">
        <title>Sequencing the genomes of 1000 actinobacteria strains.</title>
        <authorList>
            <person name="Klenk H.-P."/>
        </authorList>
    </citation>
    <scope>NUCLEOTIDE SEQUENCE [LARGE SCALE GENOMIC DNA]</scope>
    <source>
        <strain evidence="4 5">DSM 26487</strain>
    </source>
</reference>
<dbReference type="PRINTS" id="PR00313">
    <property type="entry name" value="CABNDNGRPT"/>
</dbReference>
<feature type="region of interest" description="Disordered" evidence="3">
    <location>
        <begin position="550"/>
        <end position="588"/>
    </location>
</feature>
<dbReference type="InterPro" id="IPR038332">
    <property type="entry name" value="PPE_sf"/>
</dbReference>
<keyword evidence="5" id="KW-1185">Reference proteome</keyword>
<evidence type="ECO:0000313" key="4">
    <source>
        <dbReference type="EMBL" id="NYI81031.1"/>
    </source>
</evidence>
<sequence>MSSLWDLDEDAGQLDRASSRWASLGTALTGSSEAVDTGSRRVRAADWEGKTADSYDQHRKKLMTDLDAAAALADQIASVLSRSAGSVRIAQGRLDQSWATVVGVPQSRGIGGEVIFQPSSPEEAKQVDDAISAANDIRRGLDSELATDRDALDAATTKWQEIARVWQAVAEGTVDAFDLPAGAQGTGIITSGDQTVISTGDGDDEVTVFIDPNTGEQIVVVKNSSGETVYRVPAGQELIVRGGGGNDRIGVPKGVDLDVTLIGGEGNDAVHGGDGDDSVYGLDGHDYVDAGAGSDRVSGGADRDYVDGQSGDDRLYGGEGNDSIYGLDGNDVVSGENGNDFLEGGAGNDRIIGGSGGDTLSGGSGDDRIAGGGDDDVAYAGTGSDKIAGGSGDDTAYAESGDTGTGTEKTVKVQIDEIPEFIKIEGSPEFQARVRADLELLAASPRGQQMLADFQRTYDDSGFLGFNKQGLTIAEYADNSNSTAEPSGERINYSPRIDWIEEGPPVVVLFHEMAHAYDFRHDQFDRTPYSGDDTANHGVDQGERVAVGLPIDHDDDPSTPERIDPDHSYDLTENGLREEMGAPNRPHY</sequence>
<protein>
    <submittedName>
        <fullName evidence="4">Ca2+-binding RTX toxin-like protein</fullName>
    </submittedName>
</protein>
<keyword evidence="2" id="KW-0964">Secreted</keyword>
<dbReference type="PANTHER" id="PTHR38340:SF1">
    <property type="entry name" value="S-LAYER PROTEIN"/>
    <property type="match status" value="1"/>
</dbReference>
<gene>
    <name evidence="4" type="ORF">BJ988_005679</name>
</gene>
<dbReference type="AlphaFoldDB" id="A0A7Z0DTH9"/>
<feature type="region of interest" description="Disordered" evidence="3">
    <location>
        <begin position="335"/>
        <end position="409"/>
    </location>
</feature>
<comment type="subcellular location">
    <subcellularLocation>
        <location evidence="1">Secreted</location>
    </subcellularLocation>
</comment>
<dbReference type="Pfam" id="PF00353">
    <property type="entry name" value="HemolysinCabind"/>
    <property type="match status" value="3"/>
</dbReference>
<feature type="region of interest" description="Disordered" evidence="3">
    <location>
        <begin position="291"/>
        <end position="322"/>
    </location>
</feature>
<dbReference type="InterPro" id="IPR028208">
    <property type="entry name" value="Effector_pro_NleD-like"/>
</dbReference>
<feature type="compositionally biased region" description="Basic and acidic residues" evidence="3">
    <location>
        <begin position="301"/>
        <end position="316"/>
    </location>
</feature>
<dbReference type="InterPro" id="IPR050557">
    <property type="entry name" value="RTX_toxin/Mannuronan_C5-epim"/>
</dbReference>
<feature type="compositionally biased region" description="Gly residues" evidence="3">
    <location>
        <begin position="353"/>
        <end position="364"/>
    </location>
</feature>
<dbReference type="InterPro" id="IPR018511">
    <property type="entry name" value="Hemolysin-typ_Ca-bd_CS"/>
</dbReference>
<feature type="compositionally biased region" description="Basic and acidic residues" evidence="3">
    <location>
        <begin position="559"/>
        <end position="580"/>
    </location>
</feature>
<dbReference type="InterPro" id="IPR011049">
    <property type="entry name" value="Serralysin-like_metalloprot_C"/>
</dbReference>
<name>A0A7Z0DTH9_9ACTN</name>
<accession>A0A7Z0DTH9</accession>
<dbReference type="SUPFAM" id="SSF51120">
    <property type="entry name" value="beta-Roll"/>
    <property type="match status" value="2"/>
</dbReference>
<evidence type="ECO:0000313" key="5">
    <source>
        <dbReference type="Proteomes" id="UP000564496"/>
    </source>
</evidence>
<dbReference type="PROSITE" id="PS00330">
    <property type="entry name" value="HEMOLYSIN_CALCIUM"/>
    <property type="match status" value="2"/>
</dbReference>
<dbReference type="Proteomes" id="UP000564496">
    <property type="component" value="Unassembled WGS sequence"/>
</dbReference>
<dbReference type="Gene3D" id="2.150.10.10">
    <property type="entry name" value="Serralysin-like metalloprotease, C-terminal"/>
    <property type="match status" value="3"/>
</dbReference>
<proteinExistence type="predicted"/>
<dbReference type="Gene3D" id="1.20.1260.20">
    <property type="entry name" value="PPE superfamily"/>
    <property type="match status" value="1"/>
</dbReference>